<protein>
    <submittedName>
        <fullName evidence="4">Transposase</fullName>
    </submittedName>
</protein>
<dbReference type="EMBL" id="OW995941">
    <property type="protein sequence ID" value="CAH6615616.1"/>
    <property type="molecule type" value="Genomic_DNA"/>
</dbReference>
<evidence type="ECO:0000313" key="5">
    <source>
        <dbReference type="EMBL" id="EMN4146284.1"/>
    </source>
</evidence>
<dbReference type="PANTHER" id="PTHR33609">
    <property type="entry name" value="LOW CALCIUM RESPONSE LOCUS PROTEIN S"/>
    <property type="match status" value="1"/>
</dbReference>
<dbReference type="Pfam" id="PF01527">
    <property type="entry name" value="HTH_Tnp_1"/>
    <property type="match status" value="1"/>
</dbReference>
<evidence type="ECO:0000313" key="6">
    <source>
        <dbReference type="Proteomes" id="UP000789647"/>
    </source>
</evidence>
<gene>
    <name evidence="3" type="ORF">AI2935V1_4369</name>
    <name evidence="5" type="ORF">PQQ21_003578</name>
    <name evidence="4" type="ORF">SGX49_000313</name>
</gene>
<keyword evidence="2" id="KW-0472">Membrane</keyword>
<feature type="transmembrane region" description="Helical" evidence="2">
    <location>
        <begin position="126"/>
        <end position="147"/>
    </location>
</feature>
<dbReference type="SUPFAM" id="SSF46689">
    <property type="entry name" value="Homeodomain-like"/>
    <property type="match status" value="1"/>
</dbReference>
<reference evidence="4" key="2">
    <citation type="submission" date="2023-05" db="EMBL/GenBank/DDBJ databases">
        <authorList>
            <consortium name="Clinical and Environmental Microbiology Branch: Whole genome sequencing antimicrobial resistance pathogens in the healthcare setting"/>
        </authorList>
    </citation>
    <scope>NUCLEOTIDE SEQUENCE</scope>
    <source>
        <strain evidence="5">2023GN-00102</strain>
        <strain evidence="4">2023GN-00287</strain>
    </source>
</reference>
<dbReference type="GO" id="GO:0006313">
    <property type="term" value="P:DNA transposition"/>
    <property type="evidence" value="ECO:0007669"/>
    <property type="project" value="InterPro"/>
</dbReference>
<dbReference type="AlphaFoldDB" id="A0A241QH10"/>
<dbReference type="GO" id="GO:0004803">
    <property type="term" value="F:transposase activity"/>
    <property type="evidence" value="ECO:0007669"/>
    <property type="project" value="InterPro"/>
</dbReference>
<evidence type="ECO:0000313" key="4">
    <source>
        <dbReference type="EMBL" id="ELV3677939.1"/>
    </source>
</evidence>
<keyword evidence="2" id="KW-0812">Transmembrane</keyword>
<organism evidence="3 6">
    <name type="scientific">Citrobacter freundii</name>
    <dbReference type="NCBI Taxonomy" id="546"/>
    <lineage>
        <taxon>Bacteria</taxon>
        <taxon>Pseudomonadati</taxon>
        <taxon>Pseudomonadota</taxon>
        <taxon>Gammaproteobacteria</taxon>
        <taxon>Enterobacterales</taxon>
        <taxon>Enterobacteriaceae</taxon>
        <taxon>Citrobacter</taxon>
        <taxon>Citrobacter freundii complex</taxon>
    </lineage>
</organism>
<comment type="similarity">
    <text evidence="1">Belongs to the transposase 8 family.</text>
</comment>
<dbReference type="InterPro" id="IPR052546">
    <property type="entry name" value="Transposase_8_domain"/>
</dbReference>
<evidence type="ECO:0000256" key="2">
    <source>
        <dbReference type="SAM" id="Phobius"/>
    </source>
</evidence>
<feature type="transmembrane region" description="Helical" evidence="2">
    <location>
        <begin position="82"/>
        <end position="98"/>
    </location>
</feature>
<reference evidence="3" key="1">
    <citation type="submission" date="2022-05" db="EMBL/GenBank/DDBJ databases">
        <authorList>
            <person name="Alioto T."/>
            <person name="Alioto T."/>
            <person name="Gomez Garrido J."/>
        </authorList>
    </citation>
    <scope>NUCLEOTIDE SEQUENCE</scope>
    <source>
        <strain evidence="3">112</strain>
    </source>
</reference>
<dbReference type="Proteomes" id="UP000789647">
    <property type="component" value="Chromosome"/>
</dbReference>
<dbReference type="RefSeq" id="WP_071687246.1">
    <property type="nucleotide sequence ID" value="NZ_CAXOME010000010.1"/>
</dbReference>
<evidence type="ECO:0000256" key="1">
    <source>
        <dbReference type="ARBA" id="ARBA00009964"/>
    </source>
</evidence>
<feature type="transmembrane region" description="Helical" evidence="2">
    <location>
        <begin position="59"/>
        <end position="76"/>
    </location>
</feature>
<sequence length="150" mass="17342">MAKTRFTSEQIADFLQQSKNGVSNKVLCERYEFSVSTLRRWQEQHAEGVRRELKQLESTGAIVFLCFFISATLLAVMFSKPLGAGVMFFFLVYCVGYIRQFRKISAKHIQEENIFLARTGRGARNAFYHFSWAYIALFVFAVGYIIVHMV</sequence>
<dbReference type="EMBL" id="ABKLER030000015">
    <property type="protein sequence ID" value="EMN4146284.1"/>
    <property type="molecule type" value="Genomic_DNA"/>
</dbReference>
<dbReference type="InterPro" id="IPR002514">
    <property type="entry name" value="Transposase_8"/>
</dbReference>
<dbReference type="PANTHER" id="PTHR33609:SF1">
    <property type="entry name" value="TRANSPOSASE"/>
    <property type="match status" value="1"/>
</dbReference>
<evidence type="ECO:0000313" key="3">
    <source>
        <dbReference type="EMBL" id="CAH6615616.1"/>
    </source>
</evidence>
<name>A0A241QH10_CITFR</name>
<proteinExistence type="inferred from homology"/>
<accession>A0A241QH10</accession>
<keyword evidence="2" id="KW-1133">Transmembrane helix</keyword>
<dbReference type="EMBL" id="ABOSXX010000001">
    <property type="protein sequence ID" value="ELV3677939.1"/>
    <property type="molecule type" value="Genomic_DNA"/>
</dbReference>
<dbReference type="InterPro" id="IPR009057">
    <property type="entry name" value="Homeodomain-like_sf"/>
</dbReference>
<dbReference type="GO" id="GO:0003677">
    <property type="term" value="F:DNA binding"/>
    <property type="evidence" value="ECO:0007669"/>
    <property type="project" value="InterPro"/>
</dbReference>
<dbReference type="Proteomes" id="UP001279522">
    <property type="component" value="Unassembled WGS sequence"/>
</dbReference>